<feature type="transmembrane region" description="Helical" evidence="7">
    <location>
        <begin position="665"/>
        <end position="684"/>
    </location>
</feature>
<dbReference type="GO" id="GO:0004382">
    <property type="term" value="F:GDP phosphatase activity"/>
    <property type="evidence" value="ECO:0007669"/>
    <property type="project" value="TreeGrafter"/>
</dbReference>
<feature type="region of interest" description="Disordered" evidence="6">
    <location>
        <begin position="100"/>
        <end position="137"/>
    </location>
</feature>
<dbReference type="AlphaFoldDB" id="A0AAD5XPI6"/>
<dbReference type="Gene3D" id="3.30.420.150">
    <property type="entry name" value="Exopolyphosphatase. Domain 2"/>
    <property type="match status" value="1"/>
</dbReference>
<evidence type="ECO:0000256" key="7">
    <source>
        <dbReference type="SAM" id="Phobius"/>
    </source>
</evidence>
<proteinExistence type="inferred from homology"/>
<dbReference type="GO" id="GO:0005524">
    <property type="term" value="F:ATP binding"/>
    <property type="evidence" value="ECO:0007669"/>
    <property type="project" value="UniProtKB-KW"/>
</dbReference>
<keyword evidence="4" id="KW-0547">Nucleotide-binding</keyword>
<feature type="compositionally biased region" description="Pro residues" evidence="6">
    <location>
        <begin position="399"/>
        <end position="408"/>
    </location>
</feature>
<comment type="caution">
    <text evidence="8">The sequence shown here is derived from an EMBL/GenBank/DDBJ whole genome shotgun (WGS) entry which is preliminary data.</text>
</comment>
<keyword evidence="2 5" id="KW-0378">Hydrolase</keyword>
<dbReference type="CDD" id="cd24039">
    <property type="entry name" value="ASKHA_NBD_YND1-like"/>
    <property type="match status" value="1"/>
</dbReference>
<keyword evidence="4" id="KW-0067">ATP-binding</keyword>
<evidence type="ECO:0000313" key="9">
    <source>
        <dbReference type="Proteomes" id="UP001212152"/>
    </source>
</evidence>
<dbReference type="GO" id="GO:0046036">
    <property type="term" value="P:CTP metabolic process"/>
    <property type="evidence" value="ECO:0007669"/>
    <property type="project" value="TreeGrafter"/>
</dbReference>
<keyword evidence="7" id="KW-0472">Membrane</keyword>
<evidence type="ECO:0000256" key="4">
    <source>
        <dbReference type="PIRSR" id="PIRSR600407-2"/>
    </source>
</evidence>
<dbReference type="GO" id="GO:0016020">
    <property type="term" value="C:membrane"/>
    <property type="evidence" value="ECO:0007669"/>
    <property type="project" value="TreeGrafter"/>
</dbReference>
<dbReference type="PANTHER" id="PTHR11782:SF121">
    <property type="entry name" value="NUCLEOSIDE-DIPHOSPHATASE MIG-23"/>
    <property type="match status" value="1"/>
</dbReference>
<reference evidence="8" key="1">
    <citation type="submission" date="2020-05" db="EMBL/GenBank/DDBJ databases">
        <title>Phylogenomic resolution of chytrid fungi.</title>
        <authorList>
            <person name="Stajich J.E."/>
            <person name="Amses K."/>
            <person name="Simmons R."/>
            <person name="Seto K."/>
            <person name="Myers J."/>
            <person name="Bonds A."/>
            <person name="Quandt C.A."/>
            <person name="Barry K."/>
            <person name="Liu P."/>
            <person name="Grigoriev I."/>
            <person name="Longcore J.E."/>
            <person name="James T.Y."/>
        </authorList>
    </citation>
    <scope>NUCLEOTIDE SEQUENCE</scope>
    <source>
        <strain evidence="8">JEL0379</strain>
    </source>
</reference>
<keyword evidence="7" id="KW-0812">Transmembrane</keyword>
<evidence type="ECO:0000256" key="2">
    <source>
        <dbReference type="ARBA" id="ARBA00022801"/>
    </source>
</evidence>
<feature type="active site" description="Proton acceptor" evidence="3">
    <location>
        <position position="286"/>
    </location>
</feature>
<name>A0AAD5XPI6_9FUNG</name>
<sequence>MTAKLASAQYPPPPVPSQSTGSSSPAWGRPGASPSGRAAGFAGRPLNTGINVAAAGTLPMFADVGRRRGGGTVGRYWVAAKRLLLGYVLLASPRHSAPDLHPASEFPTGDPDSAVLNLESGFPPLDPSASRSNTPATAGWTANRQYGIVIDAGSSGSRIQVYSWIDPLQTRAEAEQRSLPIIDKADEEGARWQMKQEPGISSFAGRPETVAGHLQPLLDFAELVVPKNLHASTPIYLLATAGMRLVSDADRDAIMAETCNFVRTRYAFATLGGCARHFRVISGELEGIYGWITVNYLKGGFDAAVSVNGTARHTYGFLDMGGASTQIAFEPTPDMAIAHNEDLTGLKLRFLGGEEVSYRVFVSTFLGFGVNEARRRYLEGLVAAASSSSEAAGKAFPRAPLPPPPPALAPADSTPSPPDARLPMTNTTITPAPPASAALTIPEPCLPRGLVVTLPPSSTAAGPAVQYNGTGVFRTCLASLLPLLNKSLPCPELPCLFNGVHAPISDALSFLGVSEYWYTSSDVYGLGGAYDHAVFLRSTEKFCAQSWEEIQALHAKGAWPAVGSMLDRLHLQCFKSAWILTVLHDGLGVPREKVRVPGDDDEAGGGVGVVGQGASGAAFESVNEIGRFGVSWTLGAMLMHVAAIIPTRPNDAEDSRIMSVPTARVVLIGLLLGVVAAAGLAWWWRREPEVRKYVAVRRDIVGLLDIAVDTPR</sequence>
<dbReference type="Pfam" id="PF01150">
    <property type="entry name" value="GDA1_CD39"/>
    <property type="match status" value="1"/>
</dbReference>
<dbReference type="Proteomes" id="UP001212152">
    <property type="component" value="Unassembled WGS sequence"/>
</dbReference>
<feature type="binding site" evidence="4">
    <location>
        <begin position="322"/>
        <end position="326"/>
    </location>
    <ligand>
        <name>ATP</name>
        <dbReference type="ChEBI" id="CHEBI:30616"/>
    </ligand>
</feature>
<dbReference type="GO" id="GO:0006256">
    <property type="term" value="P:UDP catabolic process"/>
    <property type="evidence" value="ECO:0007669"/>
    <property type="project" value="TreeGrafter"/>
</dbReference>
<accession>A0AAD5XPI6</accession>
<evidence type="ECO:0000256" key="6">
    <source>
        <dbReference type="SAM" id="MobiDB-lite"/>
    </source>
</evidence>
<evidence type="ECO:0000256" key="3">
    <source>
        <dbReference type="PIRSR" id="PIRSR600407-1"/>
    </source>
</evidence>
<feature type="region of interest" description="Disordered" evidence="6">
    <location>
        <begin position="1"/>
        <end position="40"/>
    </location>
</feature>
<dbReference type="Gene3D" id="3.30.420.40">
    <property type="match status" value="1"/>
</dbReference>
<dbReference type="PROSITE" id="PS01238">
    <property type="entry name" value="GDA1_CD39_NTPASE"/>
    <property type="match status" value="1"/>
</dbReference>
<evidence type="ECO:0000256" key="5">
    <source>
        <dbReference type="RuleBase" id="RU003833"/>
    </source>
</evidence>
<protein>
    <submittedName>
        <fullName evidence="8">Golgi apyrase</fullName>
    </submittedName>
</protein>
<dbReference type="GO" id="GO:0045134">
    <property type="term" value="F:UDP phosphatase activity"/>
    <property type="evidence" value="ECO:0007669"/>
    <property type="project" value="TreeGrafter"/>
</dbReference>
<comment type="similarity">
    <text evidence="1 5">Belongs to the GDA1/CD39 NTPase family.</text>
</comment>
<keyword evidence="9" id="KW-1185">Reference proteome</keyword>
<feature type="region of interest" description="Disordered" evidence="6">
    <location>
        <begin position="393"/>
        <end position="421"/>
    </location>
</feature>
<dbReference type="GO" id="GO:0005794">
    <property type="term" value="C:Golgi apparatus"/>
    <property type="evidence" value="ECO:0007669"/>
    <property type="project" value="TreeGrafter"/>
</dbReference>
<dbReference type="PANTHER" id="PTHR11782">
    <property type="entry name" value="ADENOSINE/GUANOSINE DIPHOSPHATASE"/>
    <property type="match status" value="1"/>
</dbReference>
<organism evidence="8 9">
    <name type="scientific">Geranomyces variabilis</name>
    <dbReference type="NCBI Taxonomy" id="109894"/>
    <lineage>
        <taxon>Eukaryota</taxon>
        <taxon>Fungi</taxon>
        <taxon>Fungi incertae sedis</taxon>
        <taxon>Chytridiomycota</taxon>
        <taxon>Chytridiomycota incertae sedis</taxon>
        <taxon>Chytridiomycetes</taxon>
        <taxon>Spizellomycetales</taxon>
        <taxon>Powellomycetaceae</taxon>
        <taxon>Geranomyces</taxon>
    </lineage>
</organism>
<dbReference type="EMBL" id="JADGJQ010000047">
    <property type="protein sequence ID" value="KAJ3175887.1"/>
    <property type="molecule type" value="Genomic_DNA"/>
</dbReference>
<evidence type="ECO:0000256" key="1">
    <source>
        <dbReference type="ARBA" id="ARBA00009283"/>
    </source>
</evidence>
<evidence type="ECO:0000313" key="8">
    <source>
        <dbReference type="EMBL" id="KAJ3175887.1"/>
    </source>
</evidence>
<gene>
    <name evidence="8" type="primary">YND1</name>
    <name evidence="8" type="ORF">HDU87_005717</name>
</gene>
<dbReference type="InterPro" id="IPR000407">
    <property type="entry name" value="GDA1_CD39_NTPase"/>
</dbReference>
<keyword evidence="7" id="KW-1133">Transmembrane helix</keyword>
<dbReference type="GO" id="GO:0017111">
    <property type="term" value="F:ribonucleoside triphosphate phosphatase activity"/>
    <property type="evidence" value="ECO:0007669"/>
    <property type="project" value="TreeGrafter"/>
</dbReference>